<dbReference type="PRINTS" id="PR01210">
    <property type="entry name" value="GGTRANSPTASE"/>
</dbReference>
<evidence type="ECO:0000313" key="1">
    <source>
        <dbReference type="EMBL" id="SVB01256.1"/>
    </source>
</evidence>
<dbReference type="PANTHER" id="PTHR43199">
    <property type="entry name" value="GLUTATHIONE HYDROLASE"/>
    <property type="match status" value="1"/>
</dbReference>
<dbReference type="Pfam" id="PF01019">
    <property type="entry name" value="G_glu_transpept"/>
    <property type="match status" value="1"/>
</dbReference>
<dbReference type="SUPFAM" id="SSF56235">
    <property type="entry name" value="N-terminal nucleophile aminohydrolases (Ntn hydrolases)"/>
    <property type="match status" value="1"/>
</dbReference>
<dbReference type="AlphaFoldDB" id="A0A382AID4"/>
<sequence length="288" mass="30922">MDHVQEYWQIRKAAVRGNNGLVATQHYRASEVGAEILRAGGNAVDAAVAAGLTLGTVEPWMSGIGGGGYMTVYLAKEDRVRVVEFGMRAPFAADPDDYPIVGEETGTDTFNWPRVKGDANVHGPLSTAVPGYLKGVSLALETFGTMEWRDVIAPAVGSAEEGVPIDWYSTHMITGAARGLRLYEQTRQTYLHDGLPPTLGIGGTLGRLKLGQLAETYRVIQKEGQSALYGGEVGERLAADMEAAGSRIRHDDFAEYEARLGEPATTQYRGSSVYCAGHLTAGPTLMRS</sequence>
<feature type="non-terminal residue" evidence="1">
    <location>
        <position position="288"/>
    </location>
</feature>
<accession>A0A382AID4</accession>
<evidence type="ECO:0008006" key="2">
    <source>
        <dbReference type="Google" id="ProtNLM"/>
    </source>
</evidence>
<gene>
    <name evidence="1" type="ORF">METZ01_LOCUS154110</name>
</gene>
<dbReference type="EMBL" id="UINC01025526">
    <property type="protein sequence ID" value="SVB01256.1"/>
    <property type="molecule type" value="Genomic_DNA"/>
</dbReference>
<organism evidence="1">
    <name type="scientific">marine metagenome</name>
    <dbReference type="NCBI Taxonomy" id="408172"/>
    <lineage>
        <taxon>unclassified sequences</taxon>
        <taxon>metagenomes</taxon>
        <taxon>ecological metagenomes</taxon>
    </lineage>
</organism>
<dbReference type="PANTHER" id="PTHR43199:SF1">
    <property type="entry name" value="GLUTATHIONE HYDROLASE PROENZYME"/>
    <property type="match status" value="1"/>
</dbReference>
<reference evidence="1" key="1">
    <citation type="submission" date="2018-05" db="EMBL/GenBank/DDBJ databases">
        <authorList>
            <person name="Lanie J.A."/>
            <person name="Ng W.-L."/>
            <person name="Kazmierczak K.M."/>
            <person name="Andrzejewski T.M."/>
            <person name="Davidsen T.M."/>
            <person name="Wayne K.J."/>
            <person name="Tettelin H."/>
            <person name="Glass J.I."/>
            <person name="Rusch D."/>
            <person name="Podicherti R."/>
            <person name="Tsui H.-C.T."/>
            <person name="Winkler M.E."/>
        </authorList>
    </citation>
    <scope>NUCLEOTIDE SEQUENCE</scope>
</reference>
<dbReference type="InterPro" id="IPR051792">
    <property type="entry name" value="GGT_bact"/>
</dbReference>
<proteinExistence type="predicted"/>
<dbReference type="InterPro" id="IPR029055">
    <property type="entry name" value="Ntn_hydrolases_N"/>
</dbReference>
<protein>
    <recommendedName>
        <fullName evidence="2">Gamma-glutamyltransferase</fullName>
    </recommendedName>
</protein>
<name>A0A382AID4_9ZZZZ</name>